<evidence type="ECO:0000256" key="2">
    <source>
        <dbReference type="SAM" id="SignalP"/>
    </source>
</evidence>
<dbReference type="Proteomes" id="UP000326509">
    <property type="component" value="Unassembled WGS sequence"/>
</dbReference>
<sequence>MKNIMILVFVCFFSFISSAQEPDLVNTIWYLREINIGGTVIVSPSNNEIETPKLEYLSTGNGYFLETCVCICWGGDVLFDTGFFLLPNGLVSITQETCSIQENIDFDNIYFDQIFQHETNAVSDPIEYEILTDSDGNKQLTLTNSNGDVAVYGDQLLGVEDNRLPTFTIASNPVQNTLSLVLPESLKNSSIELYDIRGKLQISKTSTNTTVATDVSNLTNGVYLVVVTNSVTKSIKKFIKE</sequence>
<name>A0A5J4IXS6_9FLAO</name>
<feature type="domain" description="Secretion system C-terminal sorting" evidence="3">
    <location>
        <begin position="172"/>
        <end position="239"/>
    </location>
</feature>
<reference evidence="4 5" key="1">
    <citation type="submission" date="2019-08" db="EMBL/GenBank/DDBJ databases">
        <title>Draft genome sequence of Ulvibacter marinus type strain NBRC 109484.</title>
        <authorList>
            <person name="Kawano K."/>
            <person name="Ushijima N."/>
            <person name="Kihara M."/>
            <person name="Itoh H."/>
        </authorList>
    </citation>
    <scope>NUCLEOTIDE SEQUENCE [LARGE SCALE GENOMIC DNA]</scope>
    <source>
        <strain evidence="4 5">NBRC 109484</strain>
    </source>
</reference>
<evidence type="ECO:0000259" key="3">
    <source>
        <dbReference type="Pfam" id="PF18962"/>
    </source>
</evidence>
<evidence type="ECO:0000313" key="5">
    <source>
        <dbReference type="Proteomes" id="UP000326509"/>
    </source>
</evidence>
<gene>
    <name evidence="4" type="ORF">ULMA_04790</name>
</gene>
<dbReference type="AlphaFoldDB" id="A0A5J4IXS6"/>
<organism evidence="4 5">
    <name type="scientific">Patiriisocius marinus</name>
    <dbReference type="NCBI Taxonomy" id="1397112"/>
    <lineage>
        <taxon>Bacteria</taxon>
        <taxon>Pseudomonadati</taxon>
        <taxon>Bacteroidota</taxon>
        <taxon>Flavobacteriia</taxon>
        <taxon>Flavobacteriales</taxon>
        <taxon>Flavobacteriaceae</taxon>
        <taxon>Patiriisocius</taxon>
    </lineage>
</organism>
<keyword evidence="1 2" id="KW-0732">Signal</keyword>
<dbReference type="OrthoDB" id="1433593at2"/>
<dbReference type="RefSeq" id="WP_151672454.1">
    <property type="nucleotide sequence ID" value="NZ_BKCG01000001.1"/>
</dbReference>
<evidence type="ECO:0000313" key="4">
    <source>
        <dbReference type="EMBL" id="GER58371.1"/>
    </source>
</evidence>
<comment type="caution">
    <text evidence="4">The sequence shown here is derived from an EMBL/GenBank/DDBJ whole genome shotgun (WGS) entry which is preliminary data.</text>
</comment>
<accession>A0A5J4IXS6</accession>
<dbReference type="NCBIfam" id="TIGR04183">
    <property type="entry name" value="Por_Secre_tail"/>
    <property type="match status" value="1"/>
</dbReference>
<keyword evidence="5" id="KW-1185">Reference proteome</keyword>
<evidence type="ECO:0000256" key="1">
    <source>
        <dbReference type="ARBA" id="ARBA00022729"/>
    </source>
</evidence>
<feature type="signal peptide" evidence="2">
    <location>
        <begin position="1"/>
        <end position="19"/>
    </location>
</feature>
<dbReference type="InterPro" id="IPR026444">
    <property type="entry name" value="Secre_tail"/>
</dbReference>
<dbReference type="EMBL" id="BKCG01000001">
    <property type="protein sequence ID" value="GER58371.1"/>
    <property type="molecule type" value="Genomic_DNA"/>
</dbReference>
<proteinExistence type="predicted"/>
<feature type="chain" id="PRO_5023879663" description="Secretion system C-terminal sorting domain-containing protein" evidence="2">
    <location>
        <begin position="20"/>
        <end position="241"/>
    </location>
</feature>
<protein>
    <recommendedName>
        <fullName evidence="3">Secretion system C-terminal sorting domain-containing protein</fullName>
    </recommendedName>
</protein>
<dbReference type="Pfam" id="PF18962">
    <property type="entry name" value="Por_Secre_tail"/>
    <property type="match status" value="1"/>
</dbReference>